<dbReference type="InterPro" id="IPR006143">
    <property type="entry name" value="RND_pump_MFP"/>
</dbReference>
<dbReference type="GO" id="GO:0022857">
    <property type="term" value="F:transmembrane transporter activity"/>
    <property type="evidence" value="ECO:0007669"/>
    <property type="project" value="InterPro"/>
</dbReference>
<dbReference type="Proteomes" id="UP000077857">
    <property type="component" value="Unassembled WGS sequence"/>
</dbReference>
<evidence type="ECO:0000256" key="1">
    <source>
        <dbReference type="ARBA" id="ARBA00004196"/>
    </source>
</evidence>
<dbReference type="SUPFAM" id="SSF111369">
    <property type="entry name" value="HlyD-like secretion proteins"/>
    <property type="match status" value="1"/>
</dbReference>
<evidence type="ECO:0000259" key="7">
    <source>
        <dbReference type="Pfam" id="PF25973"/>
    </source>
</evidence>
<dbReference type="OrthoDB" id="9806939at2"/>
<evidence type="ECO:0000256" key="5">
    <source>
        <dbReference type="SAM" id="MobiDB-lite"/>
    </source>
</evidence>
<dbReference type="Gene3D" id="2.40.50.100">
    <property type="match status" value="1"/>
</dbReference>
<dbReference type="NCBIfam" id="TIGR01730">
    <property type="entry name" value="RND_mfp"/>
    <property type="match status" value="1"/>
</dbReference>
<feature type="coiled-coil region" evidence="4">
    <location>
        <begin position="469"/>
        <end position="496"/>
    </location>
</feature>
<evidence type="ECO:0000313" key="8">
    <source>
        <dbReference type="EMBL" id="OAI15164.1"/>
    </source>
</evidence>
<dbReference type="AlphaFoldDB" id="A0A177NC04"/>
<dbReference type="RefSeq" id="WP_064040913.1">
    <property type="nucleotide sequence ID" value="NZ_LUUJ01000084.1"/>
</dbReference>
<evidence type="ECO:0000256" key="3">
    <source>
        <dbReference type="ARBA" id="ARBA00023054"/>
    </source>
</evidence>
<dbReference type="GO" id="GO:0016020">
    <property type="term" value="C:membrane"/>
    <property type="evidence" value="ECO:0007669"/>
    <property type="project" value="InterPro"/>
</dbReference>
<feature type="region of interest" description="Disordered" evidence="5">
    <location>
        <begin position="1"/>
        <end position="29"/>
    </location>
</feature>
<feature type="domain" description="CzcB-like barrel-sandwich hybrid" evidence="7">
    <location>
        <begin position="405"/>
        <end position="526"/>
    </location>
</feature>
<dbReference type="Gene3D" id="2.40.30.170">
    <property type="match status" value="1"/>
</dbReference>
<dbReference type="InterPro" id="IPR003018">
    <property type="entry name" value="GAF"/>
</dbReference>
<protein>
    <submittedName>
        <fullName evidence="8">Uncharacterized protein</fullName>
    </submittedName>
</protein>
<dbReference type="Gene3D" id="3.30.450.40">
    <property type="match status" value="1"/>
</dbReference>
<comment type="subcellular location">
    <subcellularLocation>
        <location evidence="1">Cell envelope</location>
    </subcellularLocation>
</comment>
<evidence type="ECO:0000259" key="6">
    <source>
        <dbReference type="Pfam" id="PF01590"/>
    </source>
</evidence>
<keyword evidence="3 4" id="KW-0175">Coiled coil</keyword>
<comment type="similarity">
    <text evidence="2">Belongs to the membrane fusion protein (MFP) (TC 8.A.1) family.</text>
</comment>
<evidence type="ECO:0000313" key="9">
    <source>
        <dbReference type="Proteomes" id="UP000077857"/>
    </source>
</evidence>
<dbReference type="SUPFAM" id="SSF55781">
    <property type="entry name" value="GAF domain-like"/>
    <property type="match status" value="1"/>
</dbReference>
<feature type="domain" description="GAF" evidence="6">
    <location>
        <begin position="196"/>
        <end position="333"/>
    </location>
</feature>
<sequence>MSGSAQRGSAAVVGTVSPESRADSGFSSAGAAQGAADDFWSQLVHAQTSEQLCRAWLGILCQWIPRAQSGILLLHDEGDNYAPAAVWPDPQRDMSFLAEIAQDALVEQRGIVRNDGAGLTQCAYPLLSAEETYGVVVLHVAGGGDAAMRDALRLLHWGAGWLVGLFDRRHLLDRDLRLKQSALLQDLLLGVLAEPDPDDAARWIVNRLAAAVPCRLAVIGHCDASGQHIELASVSASASFEPRSNLMAAAREAMREALLSGQALAHPAAETGDSATISFNGVADYCREAEAPAAVVLPLSQRGRMVGALLLDLAAQPAPAELEFFRTLALALAPVLDLHALAARGLAAHGRDSLKRMLADWLGPSHPGLKFAGTLAVIGLLLAATVPVDFRVRAPATVEGKVQRVVAAPFAGFIQEAYLRAGDAVKQGDVLARLDERELRLEESQWVAQAELAERKLREAMAKGIAVTVRLAQAELDEAQAELAFVRSKLARATVVAPFDGVIVKGDLSQQQGAPVEQGKVLFEVAPMSAWRVVLKVDERDIVHVREGEQGELVLTGLPGERFALKVNKVAPVALAEDGRNSFRVEAAVLGESNGVQPGMEGVGKLAAGERTLLWIALHRVFDWARYTLWTLGW</sequence>
<dbReference type="PANTHER" id="PTHR32347">
    <property type="entry name" value="EFFLUX SYSTEM COMPONENT YKNX-RELATED"/>
    <property type="match status" value="1"/>
</dbReference>
<dbReference type="EMBL" id="LUUJ01000084">
    <property type="protein sequence ID" value="OAI15164.1"/>
    <property type="molecule type" value="Genomic_DNA"/>
</dbReference>
<accession>A0A177NC04</accession>
<evidence type="ECO:0000256" key="2">
    <source>
        <dbReference type="ARBA" id="ARBA00009477"/>
    </source>
</evidence>
<dbReference type="InterPro" id="IPR029016">
    <property type="entry name" value="GAF-like_dom_sf"/>
</dbReference>
<dbReference type="Pfam" id="PF01590">
    <property type="entry name" value="GAF"/>
    <property type="match status" value="1"/>
</dbReference>
<gene>
    <name evidence="8" type="ORF">A1507_14785</name>
</gene>
<reference evidence="8 9" key="1">
    <citation type="submission" date="2016-03" db="EMBL/GenBank/DDBJ databases">
        <authorList>
            <person name="Ploux O."/>
        </authorList>
    </citation>
    <scope>NUCLEOTIDE SEQUENCE [LARGE SCALE GENOMIC DNA]</scope>
    <source>
        <strain evidence="8 9">R-45378</strain>
    </source>
</reference>
<comment type="caution">
    <text evidence="8">The sequence shown here is derived from an EMBL/GenBank/DDBJ whole genome shotgun (WGS) entry which is preliminary data.</text>
</comment>
<dbReference type="Pfam" id="PF25973">
    <property type="entry name" value="BSH_CzcB"/>
    <property type="match status" value="1"/>
</dbReference>
<organism evidence="8 9">
    <name type="scientific">Methylomonas koyamae</name>
    <dbReference type="NCBI Taxonomy" id="702114"/>
    <lineage>
        <taxon>Bacteria</taxon>
        <taxon>Pseudomonadati</taxon>
        <taxon>Pseudomonadota</taxon>
        <taxon>Gammaproteobacteria</taxon>
        <taxon>Methylococcales</taxon>
        <taxon>Methylococcaceae</taxon>
        <taxon>Methylomonas</taxon>
    </lineage>
</organism>
<dbReference type="PANTHER" id="PTHR32347:SF23">
    <property type="entry name" value="BLL5650 PROTEIN"/>
    <property type="match status" value="1"/>
</dbReference>
<dbReference type="GO" id="GO:0030313">
    <property type="term" value="C:cell envelope"/>
    <property type="evidence" value="ECO:0007669"/>
    <property type="project" value="UniProtKB-SubCell"/>
</dbReference>
<dbReference type="InterPro" id="IPR050465">
    <property type="entry name" value="UPF0194_transport"/>
</dbReference>
<name>A0A177NC04_9GAMM</name>
<proteinExistence type="inferred from homology"/>
<evidence type="ECO:0000256" key="4">
    <source>
        <dbReference type="SAM" id="Coils"/>
    </source>
</evidence>
<dbReference type="InterPro" id="IPR058647">
    <property type="entry name" value="BSH_CzcB-like"/>
</dbReference>